<name>A0ABN8IIF8_9NEOP</name>
<sequence length="80" mass="8758">MRALRKQSESARQRRNELASFNFAISRHGTRDPPTICHALGPQATLVYNPTAPQALTSRDESYRALCADLAVSCTAKGVI</sequence>
<keyword evidence="2" id="KW-1185">Reference proteome</keyword>
<feature type="non-terminal residue" evidence="1">
    <location>
        <position position="1"/>
    </location>
</feature>
<reference evidence="1" key="1">
    <citation type="submission" date="2022-03" db="EMBL/GenBank/DDBJ databases">
        <authorList>
            <person name="Martin H S."/>
        </authorList>
    </citation>
    <scope>NUCLEOTIDE SEQUENCE</scope>
</reference>
<evidence type="ECO:0000313" key="2">
    <source>
        <dbReference type="Proteomes" id="UP000837857"/>
    </source>
</evidence>
<evidence type="ECO:0000313" key="1">
    <source>
        <dbReference type="EMBL" id="CAH2056528.1"/>
    </source>
</evidence>
<dbReference type="EMBL" id="OW152835">
    <property type="protein sequence ID" value="CAH2056528.1"/>
    <property type="molecule type" value="Genomic_DNA"/>
</dbReference>
<dbReference type="Proteomes" id="UP000837857">
    <property type="component" value="Chromosome 23"/>
</dbReference>
<accession>A0ABN8IIF8</accession>
<gene>
    <name evidence="1" type="ORF">IPOD504_LOCUS9731</name>
</gene>
<protein>
    <submittedName>
        <fullName evidence="1">Uncharacterized protein</fullName>
    </submittedName>
</protein>
<organism evidence="1 2">
    <name type="scientific">Iphiclides podalirius</name>
    <name type="common">scarce swallowtail</name>
    <dbReference type="NCBI Taxonomy" id="110791"/>
    <lineage>
        <taxon>Eukaryota</taxon>
        <taxon>Metazoa</taxon>
        <taxon>Ecdysozoa</taxon>
        <taxon>Arthropoda</taxon>
        <taxon>Hexapoda</taxon>
        <taxon>Insecta</taxon>
        <taxon>Pterygota</taxon>
        <taxon>Neoptera</taxon>
        <taxon>Endopterygota</taxon>
        <taxon>Lepidoptera</taxon>
        <taxon>Glossata</taxon>
        <taxon>Ditrysia</taxon>
        <taxon>Papilionoidea</taxon>
        <taxon>Papilionidae</taxon>
        <taxon>Papilioninae</taxon>
        <taxon>Iphiclides</taxon>
    </lineage>
</organism>
<proteinExistence type="predicted"/>